<name>A0A284RVJ8_ARMOS</name>
<sequence length="130" mass="14370">MPIDLDPAPNDDTFFAMPLLHNRVNVPLPENACHGFFDANSFSPKVPVAAPNQSYHEYTLHKPNGPLCRDIIEEDNESEDVLENNALAALGAIPIEVTVEILVPRFVNRSLQFMDAYARGLNGRQAAWAA</sequence>
<proteinExistence type="predicted"/>
<accession>A0A284RVJ8</accession>
<protein>
    <submittedName>
        <fullName evidence="1">Uncharacterized protein</fullName>
    </submittedName>
</protein>
<organism evidence="1 2">
    <name type="scientific">Armillaria ostoyae</name>
    <name type="common">Armillaria root rot fungus</name>
    <dbReference type="NCBI Taxonomy" id="47428"/>
    <lineage>
        <taxon>Eukaryota</taxon>
        <taxon>Fungi</taxon>
        <taxon>Dikarya</taxon>
        <taxon>Basidiomycota</taxon>
        <taxon>Agaricomycotina</taxon>
        <taxon>Agaricomycetes</taxon>
        <taxon>Agaricomycetidae</taxon>
        <taxon>Agaricales</taxon>
        <taxon>Marasmiineae</taxon>
        <taxon>Physalacriaceae</taxon>
        <taxon>Armillaria</taxon>
    </lineage>
</organism>
<evidence type="ECO:0000313" key="2">
    <source>
        <dbReference type="Proteomes" id="UP000219338"/>
    </source>
</evidence>
<dbReference type="Proteomes" id="UP000219338">
    <property type="component" value="Unassembled WGS sequence"/>
</dbReference>
<gene>
    <name evidence="1" type="ORF">ARMOST_16205</name>
</gene>
<dbReference type="EMBL" id="FUEG01000018">
    <property type="protein sequence ID" value="SJL12774.1"/>
    <property type="molecule type" value="Genomic_DNA"/>
</dbReference>
<keyword evidence="2" id="KW-1185">Reference proteome</keyword>
<dbReference type="OrthoDB" id="2416294at2759"/>
<dbReference type="AlphaFoldDB" id="A0A284RVJ8"/>
<reference evidence="2" key="1">
    <citation type="journal article" date="2017" name="Nat. Ecol. Evol.">
        <title>Genome expansion and lineage-specific genetic innovations in the forest pathogenic fungi Armillaria.</title>
        <authorList>
            <person name="Sipos G."/>
            <person name="Prasanna A.N."/>
            <person name="Walter M.C."/>
            <person name="O'Connor E."/>
            <person name="Balint B."/>
            <person name="Krizsan K."/>
            <person name="Kiss B."/>
            <person name="Hess J."/>
            <person name="Varga T."/>
            <person name="Slot J."/>
            <person name="Riley R."/>
            <person name="Boka B."/>
            <person name="Rigling D."/>
            <person name="Barry K."/>
            <person name="Lee J."/>
            <person name="Mihaltcheva S."/>
            <person name="LaButti K."/>
            <person name="Lipzen A."/>
            <person name="Waldron R."/>
            <person name="Moloney N.M."/>
            <person name="Sperisen C."/>
            <person name="Kredics L."/>
            <person name="Vagvoelgyi C."/>
            <person name="Patrignani A."/>
            <person name="Fitzpatrick D."/>
            <person name="Nagy I."/>
            <person name="Doyle S."/>
            <person name="Anderson J.B."/>
            <person name="Grigoriev I.V."/>
            <person name="Gueldener U."/>
            <person name="Muensterkoetter M."/>
            <person name="Nagy L.G."/>
        </authorList>
    </citation>
    <scope>NUCLEOTIDE SEQUENCE [LARGE SCALE GENOMIC DNA]</scope>
    <source>
        <strain evidence="2">C18/9</strain>
    </source>
</reference>
<evidence type="ECO:0000313" key="1">
    <source>
        <dbReference type="EMBL" id="SJL12774.1"/>
    </source>
</evidence>